<reference evidence="9 10" key="1">
    <citation type="submission" date="2015-07" db="EMBL/GenBank/DDBJ databases">
        <title>The genome of Habropoda laboriosa.</title>
        <authorList>
            <person name="Pan H."/>
            <person name="Kapheim K."/>
        </authorList>
    </citation>
    <scope>NUCLEOTIDE SEQUENCE [LARGE SCALE GENOMIC DNA]</scope>
    <source>
        <strain evidence="9">0110345459</strain>
    </source>
</reference>
<accession>A0A0L7QX26</accession>
<evidence type="ECO:0000256" key="7">
    <source>
        <dbReference type="ARBA" id="ARBA00022833"/>
    </source>
</evidence>
<keyword evidence="3" id="KW-0479">Metal-binding</keyword>
<evidence type="ECO:0000259" key="8">
    <source>
        <dbReference type="PROSITE" id="PS51873"/>
    </source>
</evidence>
<dbReference type="PANTHER" id="PTHR22770">
    <property type="entry name" value="UBIQUITIN CONJUGATING ENZYME 7 INTERACTING PROTEIN-RELATED"/>
    <property type="match status" value="1"/>
</dbReference>
<dbReference type="AlphaFoldDB" id="A0A0L7QX26"/>
<dbReference type="InterPro" id="IPR051628">
    <property type="entry name" value="LUBAC_E3_Ligases"/>
</dbReference>
<dbReference type="STRING" id="597456.A0A0L7QX26"/>
<dbReference type="InterPro" id="IPR047546">
    <property type="entry name" value="Rcat_RBR_RNF216"/>
</dbReference>
<keyword evidence="5" id="KW-0863">Zinc-finger</keyword>
<evidence type="ECO:0000313" key="9">
    <source>
        <dbReference type="EMBL" id="KOC63145.1"/>
    </source>
</evidence>
<evidence type="ECO:0000256" key="5">
    <source>
        <dbReference type="ARBA" id="ARBA00022771"/>
    </source>
</evidence>
<evidence type="ECO:0000256" key="3">
    <source>
        <dbReference type="ARBA" id="ARBA00022723"/>
    </source>
</evidence>
<protein>
    <submittedName>
        <fullName evidence="9">E3 ubiquitin-protein ligase RNF216</fullName>
    </submittedName>
</protein>
<evidence type="ECO:0000256" key="1">
    <source>
        <dbReference type="ARBA" id="ARBA00004906"/>
    </source>
</evidence>
<dbReference type="PROSITE" id="PS51873">
    <property type="entry name" value="TRIAD"/>
    <property type="match status" value="1"/>
</dbReference>
<keyword evidence="4" id="KW-0677">Repeat</keyword>
<evidence type="ECO:0000256" key="4">
    <source>
        <dbReference type="ARBA" id="ARBA00022737"/>
    </source>
</evidence>
<dbReference type="GO" id="GO:0008270">
    <property type="term" value="F:zinc ion binding"/>
    <property type="evidence" value="ECO:0007669"/>
    <property type="project" value="UniProtKB-KW"/>
</dbReference>
<proteinExistence type="predicted"/>
<evidence type="ECO:0000256" key="2">
    <source>
        <dbReference type="ARBA" id="ARBA00022679"/>
    </source>
</evidence>
<name>A0A0L7QX26_9HYME</name>
<dbReference type="OrthoDB" id="10009520at2759"/>
<dbReference type="CDD" id="cd20353">
    <property type="entry name" value="Rcat_RBR_RNF216"/>
    <property type="match status" value="1"/>
</dbReference>
<keyword evidence="7" id="KW-0862">Zinc</keyword>
<keyword evidence="6" id="KW-0833">Ubl conjugation pathway</keyword>
<keyword evidence="2" id="KW-0808">Transferase</keyword>
<evidence type="ECO:0000256" key="6">
    <source>
        <dbReference type="ARBA" id="ARBA00022786"/>
    </source>
</evidence>
<dbReference type="SUPFAM" id="SSF57850">
    <property type="entry name" value="RING/U-box"/>
    <property type="match status" value="1"/>
</dbReference>
<dbReference type="InterPro" id="IPR044066">
    <property type="entry name" value="TRIAD_supradom"/>
</dbReference>
<comment type="pathway">
    <text evidence="1">Protein modification; protein ubiquitination.</text>
</comment>
<dbReference type="CDD" id="cd20339">
    <property type="entry name" value="BRcat_RBR_RNF216"/>
    <property type="match status" value="1"/>
</dbReference>
<dbReference type="GO" id="GO:0016740">
    <property type="term" value="F:transferase activity"/>
    <property type="evidence" value="ECO:0007669"/>
    <property type="project" value="UniProtKB-KW"/>
</dbReference>
<dbReference type="Gene3D" id="1.20.120.1750">
    <property type="match status" value="1"/>
</dbReference>
<keyword evidence="10" id="KW-1185">Reference proteome</keyword>
<dbReference type="InterPro" id="IPR047545">
    <property type="entry name" value="BRcat_RBR_RNF216"/>
</dbReference>
<dbReference type="PANTHER" id="PTHR22770:SF47">
    <property type="entry name" value="E3 UBIQUITIN-PROTEIN LIGASE RNF216"/>
    <property type="match status" value="1"/>
</dbReference>
<dbReference type="Proteomes" id="UP000053825">
    <property type="component" value="Unassembled WGS sequence"/>
</dbReference>
<evidence type="ECO:0000313" key="10">
    <source>
        <dbReference type="Proteomes" id="UP000053825"/>
    </source>
</evidence>
<dbReference type="EMBL" id="KQ414705">
    <property type="protein sequence ID" value="KOC63145.1"/>
    <property type="molecule type" value="Genomic_DNA"/>
</dbReference>
<gene>
    <name evidence="9" type="ORF">WH47_02654</name>
</gene>
<organism evidence="9 10">
    <name type="scientific">Habropoda laboriosa</name>
    <dbReference type="NCBI Taxonomy" id="597456"/>
    <lineage>
        <taxon>Eukaryota</taxon>
        <taxon>Metazoa</taxon>
        <taxon>Ecdysozoa</taxon>
        <taxon>Arthropoda</taxon>
        <taxon>Hexapoda</taxon>
        <taxon>Insecta</taxon>
        <taxon>Pterygota</taxon>
        <taxon>Neoptera</taxon>
        <taxon>Endopterygota</taxon>
        <taxon>Hymenoptera</taxon>
        <taxon>Apocrita</taxon>
        <taxon>Aculeata</taxon>
        <taxon>Apoidea</taxon>
        <taxon>Anthophila</taxon>
        <taxon>Apidae</taxon>
        <taxon>Habropoda</taxon>
    </lineage>
</organism>
<dbReference type="Pfam" id="PF26200">
    <property type="entry name" value="Rcat_RNF216"/>
    <property type="match status" value="1"/>
</dbReference>
<feature type="domain" description="RING-type" evidence="8">
    <location>
        <begin position="631"/>
        <end position="838"/>
    </location>
</feature>
<sequence length="890" mass="102399">MCKAEPVKSLNSQILDCSNNLNHTNNAELDVLNAKLKEEAHQICTILPTFKYESVYAKLYENRYAENRVELSLWDLLPQKRPMVKFPFKRKLTDDTSQCEEIFQNDLPRQRKNVKQNKKEINCTKQSNEKRNSCDEDVIILDDNLANDSLIVQDTSNVINTEGKETISQTQYKNNRLEQMLHNYLQYLDFMKSIKKQKLSGTVEHLDFYARTEIRNMFLNPPCKNFNKKSLPYANTKKILKMSNVEVNCNSKIINNLNDEKTGAISYADSLFNKLDTKTTINSQIPSQNTPSYTPQCSSVTLPGTTPEDLPIPATKSQNVYQNASTNFNKPSISTATYQAHDTNQVVAGTRKKEINWNRKKGILALKCQQIYEELTLIFPDVDKTYIRQMCEQYLDRDNVPSTEQLDELVELILQDKELHLVKTDTKRTCKKKDFEQDEKYAYLSGIFPNADPVYLNKFLARTRNNPDAIIEFVQTQCKHPTYPTKEEKLQRTKITQQQMQYTTKFNVKQFLEIFPDPFTQFENPNRKSTYNSDAFEFLKFYFSQIEVAILKNVYESKMYHLTATAEELENMRPQENSDKNMGLWGKTQSMNIPLLQECAFITHKKQIKEYLDKLKDEEAKEFEKLKKGNELLECQCCYNDECVPSKCSTCADGHIFCNSCILKGTESMLAQGETRILCFTNCDEEFSLPTLQKILSPTQFSSLISKKQEAEVMAAGLEGLVSCPFCHFASIPPPEDKVFKCLNPECMKESCRFCRKLNHIPLKCYEEESDKARLFVEEKMTEALVRKCYKCSRPYFKEDGCNKITCSCGALMCYLCDEGIRSYEHFNNKKCPLWSTTPLVNAATVREVAKKAIDHIKKTNPNATVNEDGLIAYLPGTSNTSNLAISVGL</sequence>